<sequence length="256" mass="29620">MNKPLVHTAHYRGKREQPLNNVFIHAPTIIWVEQGFKQLWWHEQSYEFNRTNWLLVPAGQYLTFVNTPEQKQFHSRAMSFNFQPPAAWTEQADIDVSASKPQLSTTPQLEYCFNFISEMITQNLATETQQQLLLGFYAELKQANALVKLFPSRHQLVRDKLANYLNSAPGDDHRIETAAQHLAMSRATLARKLTAEGASFRDVLAEIRMNHAITLLQRDYSQIETALACGYQSESRFSQRFKQQFGMTPHQYQLTL</sequence>
<dbReference type="Pfam" id="PF12833">
    <property type="entry name" value="HTH_18"/>
    <property type="match status" value="1"/>
</dbReference>
<keyword evidence="3" id="KW-0804">Transcription</keyword>
<dbReference type="AlphaFoldDB" id="A0A1Q9HR89"/>
<accession>A0A1Q9HR89</accession>
<dbReference type="OrthoDB" id="9783876at2"/>
<evidence type="ECO:0000313" key="5">
    <source>
        <dbReference type="EMBL" id="OLQ93345.1"/>
    </source>
</evidence>
<evidence type="ECO:0000259" key="4">
    <source>
        <dbReference type="PROSITE" id="PS01124"/>
    </source>
</evidence>
<evidence type="ECO:0000256" key="3">
    <source>
        <dbReference type="ARBA" id="ARBA00023163"/>
    </source>
</evidence>
<dbReference type="GO" id="GO:0005829">
    <property type="term" value="C:cytosol"/>
    <property type="evidence" value="ECO:0007669"/>
    <property type="project" value="TreeGrafter"/>
</dbReference>
<dbReference type="STRING" id="1381081.BIY22_02310"/>
<dbReference type="InterPro" id="IPR018060">
    <property type="entry name" value="HTH_AraC"/>
</dbReference>
<organism evidence="5 6">
    <name type="scientific">Vibrio panuliri</name>
    <dbReference type="NCBI Taxonomy" id="1381081"/>
    <lineage>
        <taxon>Bacteria</taxon>
        <taxon>Pseudomonadati</taxon>
        <taxon>Pseudomonadota</taxon>
        <taxon>Gammaproteobacteria</taxon>
        <taxon>Vibrionales</taxon>
        <taxon>Vibrionaceae</taxon>
        <taxon>Vibrio</taxon>
    </lineage>
</organism>
<comment type="caution">
    <text evidence="5">The sequence shown here is derived from an EMBL/GenBank/DDBJ whole genome shotgun (WGS) entry which is preliminary data.</text>
</comment>
<gene>
    <name evidence="5" type="ORF">BIY22_02310</name>
</gene>
<evidence type="ECO:0000313" key="6">
    <source>
        <dbReference type="Proteomes" id="UP000186313"/>
    </source>
</evidence>
<reference evidence="5 6" key="1">
    <citation type="submission" date="2016-09" db="EMBL/GenBank/DDBJ databases">
        <title>Genomic Taxonomy of the Vibrionaceae.</title>
        <authorList>
            <person name="Gonzalez-Castillo A."/>
            <person name="Gomez-Gil B."/>
            <person name="Enciso-Ibarra K."/>
        </authorList>
    </citation>
    <scope>NUCLEOTIDE SEQUENCE [LARGE SCALE GENOMIC DNA]</scope>
    <source>
        <strain evidence="5 6">CAIM 703</strain>
    </source>
</reference>
<dbReference type="InterPro" id="IPR009057">
    <property type="entry name" value="Homeodomain-like_sf"/>
</dbReference>
<dbReference type="GO" id="GO:0000976">
    <property type="term" value="F:transcription cis-regulatory region binding"/>
    <property type="evidence" value="ECO:0007669"/>
    <property type="project" value="TreeGrafter"/>
</dbReference>
<dbReference type="GO" id="GO:0003700">
    <property type="term" value="F:DNA-binding transcription factor activity"/>
    <property type="evidence" value="ECO:0007669"/>
    <property type="project" value="InterPro"/>
</dbReference>
<dbReference type="SMART" id="SM00342">
    <property type="entry name" value="HTH_ARAC"/>
    <property type="match status" value="1"/>
</dbReference>
<keyword evidence="2" id="KW-0238">DNA-binding</keyword>
<name>A0A1Q9HR89_9VIBR</name>
<feature type="domain" description="HTH araC/xylS-type" evidence="4">
    <location>
        <begin position="159"/>
        <end position="255"/>
    </location>
</feature>
<dbReference type="SUPFAM" id="SSF46689">
    <property type="entry name" value="Homeodomain-like"/>
    <property type="match status" value="1"/>
</dbReference>
<dbReference type="InterPro" id="IPR020449">
    <property type="entry name" value="Tscrpt_reg_AraC-type_HTH"/>
</dbReference>
<dbReference type="EMBL" id="MJMJ01000001">
    <property type="protein sequence ID" value="OLQ93345.1"/>
    <property type="molecule type" value="Genomic_DNA"/>
</dbReference>
<dbReference type="RefSeq" id="WP_075705984.1">
    <property type="nucleotide sequence ID" value="NZ_MJMJ01000001.1"/>
</dbReference>
<dbReference type="PANTHER" id="PTHR47894:SF4">
    <property type="entry name" value="HTH-TYPE TRANSCRIPTIONAL REGULATOR GADX"/>
    <property type="match status" value="1"/>
</dbReference>
<protein>
    <submittedName>
        <fullName evidence="5">AraC family transcriptional regulator</fullName>
    </submittedName>
</protein>
<dbReference type="PANTHER" id="PTHR47894">
    <property type="entry name" value="HTH-TYPE TRANSCRIPTIONAL REGULATOR GADX"/>
    <property type="match status" value="1"/>
</dbReference>
<dbReference type="Proteomes" id="UP000186313">
    <property type="component" value="Unassembled WGS sequence"/>
</dbReference>
<evidence type="ECO:0000256" key="1">
    <source>
        <dbReference type="ARBA" id="ARBA00023015"/>
    </source>
</evidence>
<proteinExistence type="predicted"/>
<dbReference type="PRINTS" id="PR00032">
    <property type="entry name" value="HTHARAC"/>
</dbReference>
<keyword evidence="1" id="KW-0805">Transcription regulation</keyword>
<dbReference type="Gene3D" id="1.10.10.60">
    <property type="entry name" value="Homeodomain-like"/>
    <property type="match status" value="1"/>
</dbReference>
<evidence type="ECO:0000256" key="2">
    <source>
        <dbReference type="ARBA" id="ARBA00023125"/>
    </source>
</evidence>
<dbReference type="PROSITE" id="PS01124">
    <property type="entry name" value="HTH_ARAC_FAMILY_2"/>
    <property type="match status" value="1"/>
</dbReference>